<protein>
    <submittedName>
        <fullName evidence="1">Uncharacterized protein</fullName>
    </submittedName>
</protein>
<dbReference type="Proteomes" id="UP001211711">
    <property type="component" value="Unassembled WGS sequence"/>
</dbReference>
<reference evidence="1 2" key="1">
    <citation type="submission" date="2023-01" db="EMBL/GenBank/DDBJ databases">
        <title>Genomes from the Australian National Cyanobacteria Reference Collection.</title>
        <authorList>
            <person name="Willis A."/>
            <person name="Lee E.M.F."/>
        </authorList>
    </citation>
    <scope>NUCLEOTIDE SEQUENCE [LARGE SCALE GENOMIC DNA]</scope>
    <source>
        <strain evidence="1 2">CS-549</strain>
    </source>
</reference>
<sequence length="55" mass="6692">MTRQEARGKREEVFRLIYFSLDTLVFSRRSTYSIFHFSEVQTEIIKPLWNRHPAC</sequence>
<keyword evidence="2" id="KW-1185">Reference proteome</keyword>
<evidence type="ECO:0000313" key="2">
    <source>
        <dbReference type="Proteomes" id="UP001211711"/>
    </source>
</evidence>
<name>A0ABT4ZNP1_9CYAN</name>
<comment type="caution">
    <text evidence="1">The sequence shown here is derived from an EMBL/GenBank/DDBJ whole genome shotgun (WGS) entry which is preliminary data.</text>
</comment>
<dbReference type="RefSeq" id="WP_272109789.1">
    <property type="nucleotide sequence ID" value="NZ_JAQMTI010000082.1"/>
</dbReference>
<gene>
    <name evidence="1" type="ORF">PN497_05980</name>
</gene>
<evidence type="ECO:0000313" key="1">
    <source>
        <dbReference type="EMBL" id="MDB9440914.1"/>
    </source>
</evidence>
<accession>A0ABT4ZNP1</accession>
<proteinExistence type="predicted"/>
<dbReference type="EMBL" id="JAQMTI010000082">
    <property type="protein sequence ID" value="MDB9440914.1"/>
    <property type="molecule type" value="Genomic_DNA"/>
</dbReference>
<organism evidence="1 2">
    <name type="scientific">Sphaerospermopsis kisseleviana CS-549</name>
    <dbReference type="NCBI Taxonomy" id="3021783"/>
    <lineage>
        <taxon>Bacteria</taxon>
        <taxon>Bacillati</taxon>
        <taxon>Cyanobacteriota</taxon>
        <taxon>Cyanophyceae</taxon>
        <taxon>Nostocales</taxon>
        <taxon>Aphanizomenonaceae</taxon>
        <taxon>Sphaerospermopsis</taxon>
        <taxon>Sphaerospermopsis kisseleviana</taxon>
    </lineage>
</organism>